<accession>A0A930YW13</accession>
<protein>
    <submittedName>
        <fullName evidence="1">Uncharacterized protein</fullName>
    </submittedName>
</protein>
<name>A0A930YW13_9FLAO</name>
<evidence type="ECO:0000313" key="2">
    <source>
        <dbReference type="Proteomes" id="UP000694480"/>
    </source>
</evidence>
<evidence type="ECO:0000313" key="1">
    <source>
        <dbReference type="EMBL" id="MBF5027448.1"/>
    </source>
</evidence>
<reference evidence="1" key="1">
    <citation type="submission" date="2020-11" db="EMBL/GenBank/DDBJ databases">
        <title>Genome seq and assembly of Planobacterium sp.</title>
        <authorList>
            <person name="Chhetri G."/>
        </authorList>
    </citation>
    <scope>NUCLEOTIDE SEQUENCE</scope>
    <source>
        <strain evidence="1">GCR5</strain>
    </source>
</reference>
<keyword evidence="2" id="KW-1185">Reference proteome</keyword>
<dbReference type="EMBL" id="JADKYY010000007">
    <property type="protein sequence ID" value="MBF5027448.1"/>
    <property type="molecule type" value="Genomic_DNA"/>
</dbReference>
<dbReference type="RefSeq" id="WP_194739380.1">
    <property type="nucleotide sequence ID" value="NZ_JADKYY010000007.1"/>
</dbReference>
<dbReference type="Proteomes" id="UP000694480">
    <property type="component" value="Unassembled WGS sequence"/>
</dbReference>
<organism evidence="1 2">
    <name type="scientific">Planobacterium oryzisoli</name>
    <dbReference type="NCBI Taxonomy" id="2771435"/>
    <lineage>
        <taxon>Bacteria</taxon>
        <taxon>Pseudomonadati</taxon>
        <taxon>Bacteroidota</taxon>
        <taxon>Flavobacteriia</taxon>
        <taxon>Flavobacteriales</taxon>
        <taxon>Weeksellaceae</taxon>
        <taxon>Chryseobacterium group</taxon>
        <taxon>Chryseobacterium</taxon>
    </lineage>
</organism>
<sequence>MANPFKDIKELTRDVETYLRKNRSAIYNNSKRISDFFEMACYNNIVRFYENNGYEVEIKNLQKTKFNYKCTTAGNPSKYSYFEVKRKKGNLELIFEIRHNINVQSYHSNDTYTTPDICIIKPNSILDSDDFYDSKMKYYYIENKALISFCEVKNFNPYPELLFNFIGVVNELRPHLLRQVRSSGNSHIATTLMVSGKSNKHADRIIANLQSRYHINVLSDLFNIGGITFGRHAINRIKRV</sequence>
<proteinExistence type="predicted"/>
<dbReference type="AlphaFoldDB" id="A0A930YW13"/>
<gene>
    <name evidence="1" type="ORF">IC612_06515</name>
</gene>
<comment type="caution">
    <text evidence="1">The sequence shown here is derived from an EMBL/GenBank/DDBJ whole genome shotgun (WGS) entry which is preliminary data.</text>
</comment>